<feature type="domain" description="Peptidase S54 rhomboid" evidence="8">
    <location>
        <begin position="73"/>
        <end position="152"/>
    </location>
</feature>
<evidence type="ECO:0000256" key="3">
    <source>
        <dbReference type="ARBA" id="ARBA00022692"/>
    </source>
</evidence>
<keyword evidence="6 7" id="KW-0472">Membrane</keyword>
<dbReference type="SUPFAM" id="SSF144091">
    <property type="entry name" value="Rhomboid-like"/>
    <property type="match status" value="1"/>
</dbReference>
<feature type="non-terminal residue" evidence="9">
    <location>
        <position position="152"/>
    </location>
</feature>
<dbReference type="GO" id="GO:0004252">
    <property type="term" value="F:serine-type endopeptidase activity"/>
    <property type="evidence" value="ECO:0007669"/>
    <property type="project" value="InterPro"/>
</dbReference>
<name>A0A383CG41_9ZZZZ</name>
<dbReference type="GO" id="GO:0016020">
    <property type="term" value="C:membrane"/>
    <property type="evidence" value="ECO:0007669"/>
    <property type="project" value="UniProtKB-SubCell"/>
</dbReference>
<evidence type="ECO:0000256" key="7">
    <source>
        <dbReference type="SAM" id="Phobius"/>
    </source>
</evidence>
<dbReference type="EMBL" id="UINC01208540">
    <property type="protein sequence ID" value="SVE31121.1"/>
    <property type="molecule type" value="Genomic_DNA"/>
</dbReference>
<protein>
    <recommendedName>
        <fullName evidence="8">Peptidase S54 rhomboid domain-containing protein</fullName>
    </recommendedName>
</protein>
<feature type="transmembrane region" description="Helical" evidence="7">
    <location>
        <begin position="12"/>
        <end position="32"/>
    </location>
</feature>
<evidence type="ECO:0000313" key="9">
    <source>
        <dbReference type="EMBL" id="SVE31121.1"/>
    </source>
</evidence>
<evidence type="ECO:0000256" key="1">
    <source>
        <dbReference type="ARBA" id="ARBA00004141"/>
    </source>
</evidence>
<evidence type="ECO:0000256" key="5">
    <source>
        <dbReference type="ARBA" id="ARBA00022989"/>
    </source>
</evidence>
<dbReference type="Gene3D" id="1.20.1540.10">
    <property type="entry name" value="Rhomboid-like"/>
    <property type="match status" value="1"/>
</dbReference>
<dbReference type="PANTHER" id="PTHR43731:SF14">
    <property type="entry name" value="PRESENILIN-ASSOCIATED RHOMBOID-LIKE PROTEIN, MITOCHONDRIAL"/>
    <property type="match status" value="1"/>
</dbReference>
<proteinExistence type="inferred from homology"/>
<organism evidence="9">
    <name type="scientific">marine metagenome</name>
    <dbReference type="NCBI Taxonomy" id="408172"/>
    <lineage>
        <taxon>unclassified sequences</taxon>
        <taxon>metagenomes</taxon>
        <taxon>ecological metagenomes</taxon>
    </lineage>
</organism>
<dbReference type="InterPro" id="IPR050925">
    <property type="entry name" value="Rhomboid_protease_S54"/>
</dbReference>
<dbReference type="PANTHER" id="PTHR43731">
    <property type="entry name" value="RHOMBOID PROTEASE"/>
    <property type="match status" value="1"/>
</dbReference>
<feature type="transmembrane region" description="Helical" evidence="7">
    <location>
        <begin position="44"/>
        <end position="62"/>
    </location>
</feature>
<reference evidence="9" key="1">
    <citation type="submission" date="2018-05" db="EMBL/GenBank/DDBJ databases">
        <authorList>
            <person name="Lanie J.A."/>
            <person name="Ng W.-L."/>
            <person name="Kazmierczak K.M."/>
            <person name="Andrzejewski T.M."/>
            <person name="Davidsen T.M."/>
            <person name="Wayne K.J."/>
            <person name="Tettelin H."/>
            <person name="Glass J.I."/>
            <person name="Rusch D."/>
            <person name="Podicherti R."/>
            <person name="Tsui H.-C.T."/>
            <person name="Winkler M.E."/>
        </authorList>
    </citation>
    <scope>NUCLEOTIDE SEQUENCE</scope>
</reference>
<accession>A0A383CG41</accession>
<feature type="transmembrane region" description="Helical" evidence="7">
    <location>
        <begin position="74"/>
        <end position="99"/>
    </location>
</feature>
<keyword evidence="4" id="KW-0378">Hydrolase</keyword>
<dbReference type="Pfam" id="PF01694">
    <property type="entry name" value="Rhomboid"/>
    <property type="match status" value="1"/>
</dbReference>
<comment type="similarity">
    <text evidence="2">Belongs to the peptidase S54 family.</text>
</comment>
<comment type="subcellular location">
    <subcellularLocation>
        <location evidence="1">Membrane</location>
        <topology evidence="1">Multi-pass membrane protein</topology>
    </subcellularLocation>
</comment>
<keyword evidence="5 7" id="KW-1133">Transmembrane helix</keyword>
<evidence type="ECO:0000256" key="6">
    <source>
        <dbReference type="ARBA" id="ARBA00023136"/>
    </source>
</evidence>
<feature type="transmembrane region" description="Helical" evidence="7">
    <location>
        <begin position="111"/>
        <end position="129"/>
    </location>
</feature>
<evidence type="ECO:0000256" key="2">
    <source>
        <dbReference type="ARBA" id="ARBA00009045"/>
    </source>
</evidence>
<evidence type="ECO:0000256" key="4">
    <source>
        <dbReference type="ARBA" id="ARBA00022801"/>
    </source>
</evidence>
<sequence>MFFPYRDDNPLHHGPPVITISIIATCALLYLFVQLPMDGRAEQAHVYGFGFIPVIFFGDANLPAGLFRIPAATTLITCMFLHGGLMHLVGNMWFLWLYGDNVEEALGRYRYLAFYVICGCAGTLTHAFIDPGSKVPLIGASGAISGVIAAYL</sequence>
<dbReference type="AlphaFoldDB" id="A0A383CG41"/>
<dbReference type="InterPro" id="IPR035952">
    <property type="entry name" value="Rhomboid-like_sf"/>
</dbReference>
<gene>
    <name evidence="9" type="ORF">METZ01_LOCUS483975</name>
</gene>
<dbReference type="InterPro" id="IPR022764">
    <property type="entry name" value="Peptidase_S54_rhomboid_dom"/>
</dbReference>
<keyword evidence="3 7" id="KW-0812">Transmembrane</keyword>
<evidence type="ECO:0000259" key="8">
    <source>
        <dbReference type="Pfam" id="PF01694"/>
    </source>
</evidence>